<dbReference type="SUPFAM" id="SSF52402">
    <property type="entry name" value="Adenine nucleotide alpha hydrolases-like"/>
    <property type="match status" value="1"/>
</dbReference>
<dbReference type="GO" id="GO:0005829">
    <property type="term" value="C:cytosol"/>
    <property type="evidence" value="ECO:0007669"/>
    <property type="project" value="TreeGrafter"/>
</dbReference>
<feature type="region of interest" description="Disordered" evidence="3">
    <location>
        <begin position="287"/>
        <end position="308"/>
    </location>
</feature>
<dbReference type="CDD" id="cd01991">
    <property type="entry name" value="Asn_synthase_B_C"/>
    <property type="match status" value="1"/>
</dbReference>
<reference evidence="5 6" key="1">
    <citation type="submission" date="2016-09" db="EMBL/GenBank/DDBJ databases">
        <title>Extensive genetic diversity and differential bi-allelic expression allows diatom success in the polar Southern Ocean.</title>
        <authorList>
            <consortium name="DOE Joint Genome Institute"/>
            <person name="Mock T."/>
            <person name="Otillar R.P."/>
            <person name="Strauss J."/>
            <person name="Dupont C."/>
            <person name="Frickenhaus S."/>
            <person name="Maumus F."/>
            <person name="Mcmullan M."/>
            <person name="Sanges R."/>
            <person name="Schmutz J."/>
            <person name="Toseland A."/>
            <person name="Valas R."/>
            <person name="Veluchamy A."/>
            <person name="Ward B.J."/>
            <person name="Allen A."/>
            <person name="Barry K."/>
            <person name="Falciatore A."/>
            <person name="Ferrante M."/>
            <person name="Fortunato A.E."/>
            <person name="Gloeckner G."/>
            <person name="Gruber A."/>
            <person name="Hipkin R."/>
            <person name="Janech M."/>
            <person name="Kroth P."/>
            <person name="Leese F."/>
            <person name="Lindquist E."/>
            <person name="Lyon B.R."/>
            <person name="Martin J."/>
            <person name="Mayer C."/>
            <person name="Parker M."/>
            <person name="Quesneville H."/>
            <person name="Raymond J."/>
            <person name="Uhlig C."/>
            <person name="Valentin K.U."/>
            <person name="Worden A.Z."/>
            <person name="Armbrust E.V."/>
            <person name="Bowler C."/>
            <person name="Green B."/>
            <person name="Moulton V."/>
            <person name="Van Oosterhout C."/>
            <person name="Grigoriev I."/>
        </authorList>
    </citation>
    <scope>NUCLEOTIDE SEQUENCE [LARGE SCALE GENOMIC DNA]</scope>
    <source>
        <strain evidence="5 6">CCMP1102</strain>
    </source>
</reference>
<evidence type="ECO:0000256" key="1">
    <source>
        <dbReference type="ARBA" id="ARBA00022741"/>
    </source>
</evidence>
<dbReference type="KEGG" id="fcy:FRACYDRAFT_235233"/>
<dbReference type="AlphaFoldDB" id="A0A1E7FU19"/>
<dbReference type="InterPro" id="IPR001962">
    <property type="entry name" value="Asn_synthase"/>
</dbReference>
<feature type="region of interest" description="Disordered" evidence="3">
    <location>
        <begin position="1"/>
        <end position="27"/>
    </location>
</feature>
<dbReference type="PANTHER" id="PTHR11772">
    <property type="entry name" value="ASPARAGINE SYNTHETASE"/>
    <property type="match status" value="1"/>
</dbReference>
<dbReference type="GO" id="GO:0005524">
    <property type="term" value="F:ATP binding"/>
    <property type="evidence" value="ECO:0007669"/>
    <property type="project" value="UniProtKB-KW"/>
</dbReference>
<keyword evidence="2" id="KW-0067">ATP-binding</keyword>
<dbReference type="Pfam" id="PF00733">
    <property type="entry name" value="Asn_synthase"/>
    <property type="match status" value="1"/>
</dbReference>
<name>A0A1E7FU19_9STRA</name>
<keyword evidence="6" id="KW-1185">Reference proteome</keyword>
<dbReference type="Gene3D" id="3.40.50.620">
    <property type="entry name" value="HUPs"/>
    <property type="match status" value="1"/>
</dbReference>
<accession>A0A1E7FU19</accession>
<dbReference type="InParanoid" id="A0A1E7FU19"/>
<dbReference type="EMBL" id="KV784354">
    <property type="protein sequence ID" value="OEU21607.1"/>
    <property type="molecule type" value="Genomic_DNA"/>
</dbReference>
<organism evidence="5 6">
    <name type="scientific">Fragilariopsis cylindrus CCMP1102</name>
    <dbReference type="NCBI Taxonomy" id="635003"/>
    <lineage>
        <taxon>Eukaryota</taxon>
        <taxon>Sar</taxon>
        <taxon>Stramenopiles</taxon>
        <taxon>Ochrophyta</taxon>
        <taxon>Bacillariophyta</taxon>
        <taxon>Bacillariophyceae</taxon>
        <taxon>Bacillariophycidae</taxon>
        <taxon>Bacillariales</taxon>
        <taxon>Bacillariaceae</taxon>
        <taxon>Fragilariopsis</taxon>
    </lineage>
</organism>
<dbReference type="GO" id="GO:0006529">
    <property type="term" value="P:asparagine biosynthetic process"/>
    <property type="evidence" value="ECO:0007669"/>
    <property type="project" value="InterPro"/>
</dbReference>
<evidence type="ECO:0000313" key="6">
    <source>
        <dbReference type="Proteomes" id="UP000095751"/>
    </source>
</evidence>
<dbReference type="InterPro" id="IPR014729">
    <property type="entry name" value="Rossmann-like_a/b/a_fold"/>
</dbReference>
<dbReference type="OrthoDB" id="409189at2759"/>
<feature type="region of interest" description="Disordered" evidence="3">
    <location>
        <begin position="101"/>
        <end position="122"/>
    </location>
</feature>
<evidence type="ECO:0000313" key="5">
    <source>
        <dbReference type="EMBL" id="OEU21607.1"/>
    </source>
</evidence>
<dbReference type="InterPro" id="IPR050795">
    <property type="entry name" value="Asn_Synthetase"/>
</dbReference>
<proteinExistence type="predicted"/>
<dbReference type="Proteomes" id="UP000095751">
    <property type="component" value="Unassembled WGS sequence"/>
</dbReference>
<dbReference type="GO" id="GO:0004066">
    <property type="term" value="F:asparagine synthase (glutamine-hydrolyzing) activity"/>
    <property type="evidence" value="ECO:0007669"/>
    <property type="project" value="InterPro"/>
</dbReference>
<evidence type="ECO:0000256" key="3">
    <source>
        <dbReference type="SAM" id="MobiDB-lite"/>
    </source>
</evidence>
<protein>
    <recommendedName>
        <fullName evidence="4">Asparagine synthetase domain-containing protein</fullName>
    </recommendedName>
</protein>
<evidence type="ECO:0000256" key="2">
    <source>
        <dbReference type="ARBA" id="ARBA00022840"/>
    </source>
</evidence>
<feature type="compositionally biased region" description="Acidic residues" evidence="3">
    <location>
        <begin position="101"/>
        <end position="115"/>
    </location>
</feature>
<keyword evidence="1" id="KW-0547">Nucleotide-binding</keyword>
<gene>
    <name evidence="5" type="ORF">FRACYDRAFT_235233</name>
</gene>
<evidence type="ECO:0000259" key="4">
    <source>
        <dbReference type="Pfam" id="PF00733"/>
    </source>
</evidence>
<dbReference type="PANTHER" id="PTHR11772:SF46">
    <property type="entry name" value="ASPARAGINE SYNTHETASE DOMAIN-CONTAINING PROTEIN"/>
    <property type="match status" value="1"/>
</dbReference>
<feature type="domain" description="Asparagine synthetase" evidence="4">
    <location>
        <begin position="64"/>
        <end position="218"/>
    </location>
</feature>
<sequence length="644" mass="72432">MSSDDEHQLFNNKNENERKSEREREREERAIYMSNECRQRLIESMKKINSKIIKSRNSGNSTGIALLFSGGLDSCAILEVASIIGMKLDLLITVVIGEDERNEEERNENENDENEDKEKKQSYSNYGPDLEYSIHAVASASSQSQSQPKHIIIKLTRNELISQFTKSTIQTLACWGRMDIRNSLVISAAMNYAALEGITDVVVGDGGDELFGGYEFMFGIPGDKEVVEWKLKRNAMINQWTFVTTKLGNSYGLKVHEPYMDQELFIDWTLQEVERYDCISDAVTVDNNDSDGDSNGDSNKNDSTRSKRRGIQSIYNGPYYRNETYGKVLLREAFPTSIAAYRRMDFIDRGSGAISINEEYWTKEHHITDDEFQIDKEKLQFENDILITCKEHLYNIRLYQEIFGHSLTKHPTKKHYPKIKNGDIMQHDRRGCIGCCFEIQDAMFCHNNSTSTATQIRMGYVGPLAVNDKSDDNGLPWCINNDGNDNACSADTTTTTITTTTTTIDITMFLISCTADGSVNRSVRKITRKLKNNNAATTTATRPPTPTAAGISTSTTASAVVVGLLGHARCDNSSKQMADTIFGTNGRKFDKALQQQQQQQSSSNSAVSKASLSTTTRLETQVELYGPEQDFDPWLEGLLQQFII</sequence>